<evidence type="ECO:0000313" key="1">
    <source>
        <dbReference type="EMBL" id="KKN02244.1"/>
    </source>
</evidence>
<accession>A0A0F9M970</accession>
<name>A0A0F9M970_9ZZZZ</name>
<sequence length="46" mass="5477">MDSSTLEKRRELFWKLEELLEKKDSGYTIAAVIDVYLELINLKLMM</sequence>
<organism evidence="1">
    <name type="scientific">marine sediment metagenome</name>
    <dbReference type="NCBI Taxonomy" id="412755"/>
    <lineage>
        <taxon>unclassified sequences</taxon>
        <taxon>metagenomes</taxon>
        <taxon>ecological metagenomes</taxon>
    </lineage>
</organism>
<dbReference type="EMBL" id="LAZR01005170">
    <property type="protein sequence ID" value="KKN02244.1"/>
    <property type="molecule type" value="Genomic_DNA"/>
</dbReference>
<proteinExistence type="predicted"/>
<reference evidence="1" key="1">
    <citation type="journal article" date="2015" name="Nature">
        <title>Complex archaea that bridge the gap between prokaryotes and eukaryotes.</title>
        <authorList>
            <person name="Spang A."/>
            <person name="Saw J.H."/>
            <person name="Jorgensen S.L."/>
            <person name="Zaremba-Niedzwiedzka K."/>
            <person name="Martijn J."/>
            <person name="Lind A.E."/>
            <person name="van Eijk R."/>
            <person name="Schleper C."/>
            <person name="Guy L."/>
            <person name="Ettema T.J."/>
        </authorList>
    </citation>
    <scope>NUCLEOTIDE SEQUENCE</scope>
</reference>
<protein>
    <submittedName>
        <fullName evidence="1">Uncharacterized protein</fullName>
    </submittedName>
</protein>
<dbReference type="AlphaFoldDB" id="A0A0F9M970"/>
<comment type="caution">
    <text evidence="1">The sequence shown here is derived from an EMBL/GenBank/DDBJ whole genome shotgun (WGS) entry which is preliminary data.</text>
</comment>
<gene>
    <name evidence="1" type="ORF">LCGC14_1119620</name>
</gene>